<gene>
    <name evidence="1" type="ORF">COMA2_150065</name>
</gene>
<proteinExistence type="predicted"/>
<keyword evidence="2" id="KW-1185">Reference proteome</keyword>
<reference evidence="2" key="1">
    <citation type="submission" date="2015-10" db="EMBL/GenBank/DDBJ databases">
        <authorList>
            <person name="Luecker S."/>
            <person name="Luecker S."/>
        </authorList>
    </citation>
    <scope>NUCLEOTIDE SEQUENCE [LARGE SCALE GENOMIC DNA]</scope>
</reference>
<dbReference type="EMBL" id="CZPZ01000007">
    <property type="protein sequence ID" value="CUS34027.1"/>
    <property type="molecule type" value="Genomic_DNA"/>
</dbReference>
<protein>
    <submittedName>
        <fullName evidence="1">Uncharacterized protein</fullName>
    </submittedName>
</protein>
<dbReference type="AlphaFoldDB" id="A0A0S4LDP3"/>
<evidence type="ECO:0000313" key="2">
    <source>
        <dbReference type="Proteomes" id="UP000198736"/>
    </source>
</evidence>
<dbReference type="STRING" id="1742973.COMA2_150065"/>
<sequence length="544" mass="58626">MNEKPLERLNYHNGQRLEAADFKAEQDYHIRTKRWLNKSLYSAGIARGLDVRPIMEGPKKDTPFVAVGPGLALDHEGREIILLEEATVEVYSHAGTDESTVVGNYLVIEYAEETIAYEKGGCAVRAEGTSANKSTTNWGGPSRIQARVKFSWAPFVPHPGSNQIVLARVELAEGCKSVRQIDAGARRYIGAASAATVRQYALEGEREVAFIPKESFPPPKQGEEERKDVQVVGRVYFHVRGRQPNSVTLFLKGAEFSPLRYTEMGIHTHSSDVGVGQGANTDHASAIDQHKHSGTTLSAVNSTHAHSAFGFVSNSSYNGTIPPTPGDIPNLIASAFLPYPDGPMSINAPGSGNATFDAGTPPMMLRMVTTVGTSGPGGQTVPHIADMHERVGMEVRDDTGHGHTISGDTGDPSTLLPTRDLHTHPFSASINQYGVKSHARSGNPLTFVNNLQIAIDRVNKTIAIRDQIVDSVPGSQKPAWQLGLGDGTDNHPLANPAIDAVPIRLDFLPGVTFAEGQHVIEFSVGLRPDGEANGGKILYNLYVE</sequence>
<accession>A0A0S4LDP3</accession>
<dbReference type="Proteomes" id="UP000198736">
    <property type="component" value="Unassembled WGS sequence"/>
</dbReference>
<dbReference type="OrthoDB" id="9025843at2"/>
<evidence type="ECO:0000313" key="1">
    <source>
        <dbReference type="EMBL" id="CUS34027.1"/>
    </source>
</evidence>
<name>A0A0S4LDP3_9BACT</name>
<dbReference type="RefSeq" id="WP_090895507.1">
    <property type="nucleotide sequence ID" value="NZ_CZPZ01000007.1"/>
</dbReference>
<organism evidence="1 2">
    <name type="scientific">Candidatus Nitrospira nitrificans</name>
    <dbReference type="NCBI Taxonomy" id="1742973"/>
    <lineage>
        <taxon>Bacteria</taxon>
        <taxon>Pseudomonadati</taxon>
        <taxon>Nitrospirota</taxon>
        <taxon>Nitrospiria</taxon>
        <taxon>Nitrospirales</taxon>
        <taxon>Nitrospiraceae</taxon>
        <taxon>Nitrospira</taxon>
    </lineage>
</organism>